<keyword evidence="1" id="KW-1133">Transmembrane helix</keyword>
<evidence type="ECO:0000313" key="3">
    <source>
        <dbReference type="Proteomes" id="UP001194468"/>
    </source>
</evidence>
<evidence type="ECO:0000313" key="2">
    <source>
        <dbReference type="EMBL" id="KAF8441450.1"/>
    </source>
</evidence>
<organism evidence="2 3">
    <name type="scientific">Boletus edulis BED1</name>
    <dbReference type="NCBI Taxonomy" id="1328754"/>
    <lineage>
        <taxon>Eukaryota</taxon>
        <taxon>Fungi</taxon>
        <taxon>Dikarya</taxon>
        <taxon>Basidiomycota</taxon>
        <taxon>Agaricomycotina</taxon>
        <taxon>Agaricomycetes</taxon>
        <taxon>Agaricomycetidae</taxon>
        <taxon>Boletales</taxon>
        <taxon>Boletineae</taxon>
        <taxon>Boletaceae</taxon>
        <taxon>Boletoideae</taxon>
        <taxon>Boletus</taxon>
    </lineage>
</organism>
<reference evidence="2" key="2">
    <citation type="journal article" date="2020" name="Nat. Commun.">
        <title>Large-scale genome sequencing of mycorrhizal fungi provides insights into the early evolution of symbiotic traits.</title>
        <authorList>
            <person name="Miyauchi S."/>
            <person name="Kiss E."/>
            <person name="Kuo A."/>
            <person name="Drula E."/>
            <person name="Kohler A."/>
            <person name="Sanchez-Garcia M."/>
            <person name="Morin E."/>
            <person name="Andreopoulos B."/>
            <person name="Barry K.W."/>
            <person name="Bonito G."/>
            <person name="Buee M."/>
            <person name="Carver A."/>
            <person name="Chen C."/>
            <person name="Cichocki N."/>
            <person name="Clum A."/>
            <person name="Culley D."/>
            <person name="Crous P.W."/>
            <person name="Fauchery L."/>
            <person name="Girlanda M."/>
            <person name="Hayes R.D."/>
            <person name="Keri Z."/>
            <person name="LaButti K."/>
            <person name="Lipzen A."/>
            <person name="Lombard V."/>
            <person name="Magnuson J."/>
            <person name="Maillard F."/>
            <person name="Murat C."/>
            <person name="Nolan M."/>
            <person name="Ohm R.A."/>
            <person name="Pangilinan J."/>
            <person name="Pereira M.F."/>
            <person name="Perotto S."/>
            <person name="Peter M."/>
            <person name="Pfister S."/>
            <person name="Riley R."/>
            <person name="Sitrit Y."/>
            <person name="Stielow J.B."/>
            <person name="Szollosi G."/>
            <person name="Zifcakova L."/>
            <person name="Stursova M."/>
            <person name="Spatafora J.W."/>
            <person name="Tedersoo L."/>
            <person name="Vaario L.M."/>
            <person name="Yamada A."/>
            <person name="Yan M."/>
            <person name="Wang P."/>
            <person name="Xu J."/>
            <person name="Bruns T."/>
            <person name="Baldrian P."/>
            <person name="Vilgalys R."/>
            <person name="Dunand C."/>
            <person name="Henrissat B."/>
            <person name="Grigoriev I.V."/>
            <person name="Hibbett D."/>
            <person name="Nagy L.G."/>
            <person name="Martin F.M."/>
        </authorList>
    </citation>
    <scope>NUCLEOTIDE SEQUENCE</scope>
    <source>
        <strain evidence="2">BED1</strain>
    </source>
</reference>
<evidence type="ECO:0000256" key="1">
    <source>
        <dbReference type="SAM" id="Phobius"/>
    </source>
</evidence>
<keyword evidence="3" id="KW-1185">Reference proteome</keyword>
<keyword evidence="1" id="KW-0812">Transmembrane</keyword>
<proteinExistence type="predicted"/>
<gene>
    <name evidence="2" type="ORF">L210DRAFT_3621060</name>
</gene>
<protein>
    <submittedName>
        <fullName evidence="2">Uncharacterized protein</fullName>
    </submittedName>
</protein>
<comment type="caution">
    <text evidence="2">The sequence shown here is derived from an EMBL/GenBank/DDBJ whole genome shotgun (WGS) entry which is preliminary data.</text>
</comment>
<sequence>MIITDEDDTQKIKEPPVVAPTVRYPERAASRHPCSPLPDYETSQALAFRDFNESQVTLYKPPPRRRIFDSRLWRAAIAALLVYIFLTLVIGIPIVVHKEHENQQKYPYNPLTYDFTWPNKNLGAYYPGSTRNITIPDQPGIIPVCNNWTTVEYFADSPTVLASTEQYVSPNGQFSLASNATCSSDLNNVQGAFYTGINPDQTVQDAVLSVVMGSSSPSVFNRTFACFAVTDNFTDLALYLPDDLAPTDNIIYNITLLFPQTAVPSSIDSLTTILPMFDQHFSFDGNVTIDRVSIAGAASRVTVDSIQANKLLVDTSLEPVTGTFHVSNSLLISTILAPIVANISLYNDPKSQFPTSLDVHTGNGNLTANVTILAPNKDPPLRPNFVANLRTFSGSLSTTFLHDPTSPPTAVQLHAFNDLGPSNVILDSLFEGIFQVSTKEAAATVTQGNASVTDPWVPGLPRTMVVGTNLTARSYGWIGWGNMETPCQQGEVLVDSSLADVTLSFLG</sequence>
<feature type="transmembrane region" description="Helical" evidence="1">
    <location>
        <begin position="72"/>
        <end position="96"/>
    </location>
</feature>
<keyword evidence="1" id="KW-0472">Membrane</keyword>
<dbReference type="AlphaFoldDB" id="A0AAD4GFV3"/>
<dbReference type="Proteomes" id="UP001194468">
    <property type="component" value="Unassembled WGS sequence"/>
</dbReference>
<name>A0AAD4GFV3_BOLED</name>
<accession>A0AAD4GFV3</accession>
<reference evidence="2" key="1">
    <citation type="submission" date="2019-10" db="EMBL/GenBank/DDBJ databases">
        <authorList>
            <consortium name="DOE Joint Genome Institute"/>
            <person name="Kuo A."/>
            <person name="Miyauchi S."/>
            <person name="Kiss E."/>
            <person name="Drula E."/>
            <person name="Kohler A."/>
            <person name="Sanchez-Garcia M."/>
            <person name="Andreopoulos B."/>
            <person name="Barry K.W."/>
            <person name="Bonito G."/>
            <person name="Buee M."/>
            <person name="Carver A."/>
            <person name="Chen C."/>
            <person name="Cichocki N."/>
            <person name="Clum A."/>
            <person name="Culley D."/>
            <person name="Crous P.W."/>
            <person name="Fauchery L."/>
            <person name="Girlanda M."/>
            <person name="Hayes R."/>
            <person name="Keri Z."/>
            <person name="LaButti K."/>
            <person name="Lipzen A."/>
            <person name="Lombard V."/>
            <person name="Magnuson J."/>
            <person name="Maillard F."/>
            <person name="Morin E."/>
            <person name="Murat C."/>
            <person name="Nolan M."/>
            <person name="Ohm R."/>
            <person name="Pangilinan J."/>
            <person name="Pereira M."/>
            <person name="Perotto S."/>
            <person name="Peter M."/>
            <person name="Riley R."/>
            <person name="Sitrit Y."/>
            <person name="Stielow B."/>
            <person name="Szollosi G."/>
            <person name="Zifcakova L."/>
            <person name="Stursova M."/>
            <person name="Spatafora J.W."/>
            <person name="Tedersoo L."/>
            <person name="Vaario L.-M."/>
            <person name="Yamada A."/>
            <person name="Yan M."/>
            <person name="Wang P."/>
            <person name="Xu J."/>
            <person name="Bruns T."/>
            <person name="Baldrian P."/>
            <person name="Vilgalys R."/>
            <person name="Henrissat B."/>
            <person name="Grigoriev I.V."/>
            <person name="Hibbett D."/>
            <person name="Nagy L.G."/>
            <person name="Martin F.M."/>
        </authorList>
    </citation>
    <scope>NUCLEOTIDE SEQUENCE</scope>
    <source>
        <strain evidence="2">BED1</strain>
    </source>
</reference>
<dbReference type="EMBL" id="WHUW01000010">
    <property type="protein sequence ID" value="KAF8441450.1"/>
    <property type="molecule type" value="Genomic_DNA"/>
</dbReference>